<evidence type="ECO:0000313" key="3">
    <source>
        <dbReference type="EMBL" id="ABS55670.1"/>
    </source>
</evidence>
<evidence type="ECO:0000313" key="4">
    <source>
        <dbReference type="Proteomes" id="UP000002408"/>
    </source>
</evidence>
<dbReference type="InterPro" id="IPR017900">
    <property type="entry name" value="4Fe4S_Fe_S_CS"/>
</dbReference>
<keyword evidence="1" id="KW-0408">Iron</keyword>
<sequence length="354" mass="38845">MPTTDLNKLMLEMPKRLGADLSGIATCKTLAGGPPSADLTQVLPTAQSAICFAIALDEAALERYLAKKDHETFNKNKIRATTLANGIALEMANFLTQIGYASVPVCANFQYRNGNGVTYADRIPLISHRYLAVRSGIGHFGYSGHVITRDYGSAIVLGSVVTEAELAPTDPLPAGENYCNDCRLCRAVCPSGFISPDARVTVRLGDREFSYAKRGAYSRCGYVCGGIGGLDRSGNWSNWSPSRYPVPEKDEELPQAMARAMPAYLGRTLPDQIFYISFRPGYALDYSCSFCQLVCHRDPAIRGKRYRMVMEGGVVVQDADGSCHAVSPKEARQNLDAMEPERRWLYEPAEETQQ</sequence>
<feature type="domain" description="4Fe-4S ferredoxin-type" evidence="2">
    <location>
        <begin position="170"/>
        <end position="199"/>
    </location>
</feature>
<dbReference type="PANTHER" id="PTHR30002:SF4">
    <property type="entry name" value="EPOXYQUEUOSINE REDUCTASE"/>
    <property type="match status" value="1"/>
</dbReference>
<dbReference type="KEGG" id="mbn:Mboo_1152"/>
<reference evidence="4" key="1">
    <citation type="journal article" date="2015" name="Microbiology">
        <title>Genome of Methanoregula boonei 6A8 reveals adaptations to oligotrophic peatland environments.</title>
        <authorList>
            <person name="Braeuer S."/>
            <person name="Cadillo-Quiroz H."/>
            <person name="Kyrpides N."/>
            <person name="Woyke T."/>
            <person name="Goodwin L."/>
            <person name="Detter C."/>
            <person name="Podell S."/>
            <person name="Yavitt J.B."/>
            <person name="Zinder S.H."/>
        </authorList>
    </citation>
    <scope>NUCLEOTIDE SEQUENCE [LARGE SCALE GENOMIC DNA]</scope>
    <source>
        <strain evidence="4">DSM 21154 / JCM 14090 / 6A8</strain>
    </source>
</reference>
<dbReference type="SUPFAM" id="SSF46548">
    <property type="entry name" value="alpha-helical ferredoxin"/>
    <property type="match status" value="1"/>
</dbReference>
<dbReference type="STRING" id="456442.Mboo_1152"/>
<dbReference type="HOGENOM" id="CLU_065301_0_0_2"/>
<dbReference type="eggNOG" id="arCOG02740">
    <property type="taxonomic scope" value="Archaea"/>
</dbReference>
<dbReference type="InterPro" id="IPR017896">
    <property type="entry name" value="4Fe4S_Fe-S-bd"/>
</dbReference>
<dbReference type="GeneID" id="5409870"/>
<dbReference type="PANTHER" id="PTHR30002">
    <property type="entry name" value="EPOXYQUEUOSINE REDUCTASE"/>
    <property type="match status" value="1"/>
</dbReference>
<keyword evidence="1" id="KW-0479">Metal-binding</keyword>
<dbReference type="GO" id="GO:0052693">
    <property type="term" value="F:epoxyqueuosine reductase activity"/>
    <property type="evidence" value="ECO:0007669"/>
    <property type="project" value="TreeGrafter"/>
</dbReference>
<evidence type="ECO:0000259" key="2">
    <source>
        <dbReference type="PROSITE" id="PS51379"/>
    </source>
</evidence>
<dbReference type="AlphaFoldDB" id="A7I7F9"/>
<keyword evidence="1" id="KW-0411">Iron-sulfur</keyword>
<dbReference type="InterPro" id="IPR004453">
    <property type="entry name" value="QueG"/>
</dbReference>
<proteinExistence type="predicted"/>
<protein>
    <submittedName>
        <fullName evidence="3">4Fe-4S ferredoxin, iron-sulfur binding domain protein</fullName>
    </submittedName>
</protein>
<dbReference type="RefSeq" id="WP_012106698.1">
    <property type="nucleotide sequence ID" value="NC_009712.1"/>
</dbReference>
<dbReference type="GO" id="GO:0051539">
    <property type="term" value="F:4 iron, 4 sulfur cluster binding"/>
    <property type="evidence" value="ECO:0007669"/>
    <property type="project" value="UniProtKB-KW"/>
</dbReference>
<keyword evidence="4" id="KW-1185">Reference proteome</keyword>
<evidence type="ECO:0000256" key="1">
    <source>
        <dbReference type="ARBA" id="ARBA00022485"/>
    </source>
</evidence>
<dbReference type="PROSITE" id="PS00198">
    <property type="entry name" value="4FE4S_FER_1"/>
    <property type="match status" value="1"/>
</dbReference>
<organism evidence="3 4">
    <name type="scientific">Methanoregula boonei (strain DSM 21154 / JCM 14090 / 6A8)</name>
    <dbReference type="NCBI Taxonomy" id="456442"/>
    <lineage>
        <taxon>Archaea</taxon>
        <taxon>Methanobacteriati</taxon>
        <taxon>Methanobacteriota</taxon>
        <taxon>Stenosarchaea group</taxon>
        <taxon>Methanomicrobia</taxon>
        <taxon>Methanomicrobiales</taxon>
        <taxon>Methanoregulaceae</taxon>
        <taxon>Methanoregula</taxon>
    </lineage>
</organism>
<accession>A7I7F9</accession>
<dbReference type="Proteomes" id="UP000002408">
    <property type="component" value="Chromosome"/>
</dbReference>
<gene>
    <name evidence="3" type="ordered locus">Mboo_1152</name>
</gene>
<keyword evidence="1" id="KW-0004">4Fe-4S</keyword>
<dbReference type="GO" id="GO:0008616">
    <property type="term" value="P:tRNA queuosine(34) biosynthetic process"/>
    <property type="evidence" value="ECO:0007669"/>
    <property type="project" value="InterPro"/>
</dbReference>
<dbReference type="EMBL" id="CP000780">
    <property type="protein sequence ID" value="ABS55670.1"/>
    <property type="molecule type" value="Genomic_DNA"/>
</dbReference>
<dbReference type="OrthoDB" id="130074at2157"/>
<name>A7I7F9_METB6</name>
<dbReference type="PROSITE" id="PS51379">
    <property type="entry name" value="4FE4S_FER_2"/>
    <property type="match status" value="1"/>
</dbReference>